<evidence type="ECO:0000313" key="1">
    <source>
        <dbReference type="EMBL" id="WTP87268.1"/>
    </source>
</evidence>
<reference evidence="1" key="1">
    <citation type="submission" date="2022-10" db="EMBL/GenBank/DDBJ databases">
        <title>The complete genomes of actinobacterial strains from the NBC collection.</title>
        <authorList>
            <person name="Joergensen T.S."/>
            <person name="Alvarez Arevalo M."/>
            <person name="Sterndorff E.B."/>
            <person name="Faurdal D."/>
            <person name="Vuksanovic O."/>
            <person name="Mourched A.-S."/>
            <person name="Charusanti P."/>
            <person name="Shaw S."/>
            <person name="Blin K."/>
            <person name="Weber T."/>
        </authorList>
    </citation>
    <scope>NUCLEOTIDE SEQUENCE</scope>
    <source>
        <strain evidence="1">NBC 00180</strain>
    </source>
</reference>
<dbReference type="InterPro" id="IPR046036">
    <property type="entry name" value="DUF5994"/>
</dbReference>
<gene>
    <name evidence="1" type="ORF">OG477_18650</name>
</gene>
<accession>A0AAU1I077</accession>
<dbReference type="Pfam" id="PF19457">
    <property type="entry name" value="DUF5994"/>
    <property type="match status" value="1"/>
</dbReference>
<protein>
    <submittedName>
        <fullName evidence="1">DUF5994 family protein</fullName>
    </submittedName>
</protein>
<dbReference type="EMBL" id="CP108140">
    <property type="protein sequence ID" value="WTP87268.1"/>
    <property type="molecule type" value="Genomic_DNA"/>
</dbReference>
<proteinExistence type="predicted"/>
<dbReference type="AlphaFoldDB" id="A0AAU1I077"/>
<name>A0AAU1I077_9ACTN</name>
<organism evidence="1">
    <name type="scientific">Streptomyces sp. NBC_00180</name>
    <dbReference type="NCBI Taxonomy" id="2903632"/>
    <lineage>
        <taxon>Bacteria</taxon>
        <taxon>Bacillati</taxon>
        <taxon>Actinomycetota</taxon>
        <taxon>Actinomycetes</taxon>
        <taxon>Kitasatosporales</taxon>
        <taxon>Streptomycetaceae</taxon>
        <taxon>Streptomyces</taxon>
    </lineage>
</organism>
<sequence length="144" mass="15149">MPFAPQPPPSSSSDVRLSLASQPAHGRMPRLIDGAWWPRSYDLMSELPRLLGGLPPAWGHIGSVTVNGVGWSPFPGRMLVANQVVRLHLTNHPQAPPTVCLLAPGHGRWDLLVVSPDTGQATAGRLMDEAARGITAADGGGQAA</sequence>